<name>A0A1F6CBV5_HANXR</name>
<proteinExistence type="predicted"/>
<dbReference type="EMBL" id="MFKF01000287">
    <property type="protein sequence ID" value="OGG46715.1"/>
    <property type="molecule type" value="Genomic_DNA"/>
</dbReference>
<gene>
    <name evidence="2" type="ORF">A3F84_20340</name>
</gene>
<evidence type="ECO:0000313" key="2">
    <source>
        <dbReference type="EMBL" id="OGG46715.1"/>
    </source>
</evidence>
<evidence type="ECO:0000256" key="1">
    <source>
        <dbReference type="SAM" id="SignalP"/>
    </source>
</evidence>
<accession>A0A1F6CBV5</accession>
<dbReference type="AlphaFoldDB" id="A0A1F6CBV5"/>
<comment type="caution">
    <text evidence="2">The sequence shown here is derived from an EMBL/GenBank/DDBJ whole genome shotgun (WGS) entry which is preliminary data.</text>
</comment>
<dbReference type="PROSITE" id="PS51257">
    <property type="entry name" value="PROKAR_LIPOPROTEIN"/>
    <property type="match status" value="1"/>
</dbReference>
<sequence>MKKTLILAVAILTACGFSAAWGDDPTFLTGVGMLSGRGVQPTPGVTVGIDINTPRPVGIGIFSDFYLSPDGGYRPTTFVGVNALYKSASIEESRKGRAYFGGGGGLMNADSSRLFINGVVGGNVKVAQGVNLFIQSKFYYIPKGRWNTGLHVGVSF</sequence>
<evidence type="ECO:0000313" key="3">
    <source>
        <dbReference type="Proteomes" id="UP000178606"/>
    </source>
</evidence>
<dbReference type="Proteomes" id="UP000178606">
    <property type="component" value="Unassembled WGS sequence"/>
</dbReference>
<feature type="chain" id="PRO_5009523368" description="Outer membrane protein beta-barrel domain-containing protein" evidence="1">
    <location>
        <begin position="23"/>
        <end position="156"/>
    </location>
</feature>
<feature type="signal peptide" evidence="1">
    <location>
        <begin position="1"/>
        <end position="22"/>
    </location>
</feature>
<protein>
    <recommendedName>
        <fullName evidence="4">Outer membrane protein beta-barrel domain-containing protein</fullName>
    </recommendedName>
</protein>
<keyword evidence="1" id="KW-0732">Signal</keyword>
<organism evidence="2 3">
    <name type="scientific">Handelsmanbacteria sp. (strain RIFCSPLOWO2_12_FULL_64_10)</name>
    <dbReference type="NCBI Taxonomy" id="1817868"/>
    <lineage>
        <taxon>Bacteria</taxon>
        <taxon>Candidatus Handelsmaniibacteriota</taxon>
    </lineage>
</organism>
<evidence type="ECO:0008006" key="4">
    <source>
        <dbReference type="Google" id="ProtNLM"/>
    </source>
</evidence>
<reference evidence="2 3" key="1">
    <citation type="journal article" date="2016" name="Nat. Commun.">
        <title>Thousands of microbial genomes shed light on interconnected biogeochemical processes in an aquifer system.</title>
        <authorList>
            <person name="Anantharaman K."/>
            <person name="Brown C.T."/>
            <person name="Hug L.A."/>
            <person name="Sharon I."/>
            <person name="Castelle C.J."/>
            <person name="Probst A.J."/>
            <person name="Thomas B.C."/>
            <person name="Singh A."/>
            <person name="Wilkins M.J."/>
            <person name="Karaoz U."/>
            <person name="Brodie E.L."/>
            <person name="Williams K.H."/>
            <person name="Hubbard S.S."/>
            <person name="Banfield J.F."/>
        </authorList>
    </citation>
    <scope>NUCLEOTIDE SEQUENCE [LARGE SCALE GENOMIC DNA]</scope>
    <source>
        <strain evidence="3">RIFCSPLOWO2_12_FULL_64_10</strain>
    </source>
</reference>